<accession>A0AAW0HCW2</accession>
<feature type="non-terminal residue" evidence="1">
    <location>
        <position position="1"/>
    </location>
</feature>
<name>A0AAW0HCW2_MYOGA</name>
<proteinExistence type="predicted"/>
<comment type="caution">
    <text evidence="1">The sequence shown here is derived from an EMBL/GenBank/DDBJ whole genome shotgun (WGS) entry which is preliminary data.</text>
</comment>
<gene>
    <name evidence="1" type="ORF">U0070_008043</name>
</gene>
<organism evidence="1 2">
    <name type="scientific">Myodes glareolus</name>
    <name type="common">Bank vole</name>
    <name type="synonym">Clethrionomys glareolus</name>
    <dbReference type="NCBI Taxonomy" id="447135"/>
    <lineage>
        <taxon>Eukaryota</taxon>
        <taxon>Metazoa</taxon>
        <taxon>Chordata</taxon>
        <taxon>Craniata</taxon>
        <taxon>Vertebrata</taxon>
        <taxon>Euteleostomi</taxon>
        <taxon>Mammalia</taxon>
        <taxon>Eutheria</taxon>
        <taxon>Euarchontoglires</taxon>
        <taxon>Glires</taxon>
        <taxon>Rodentia</taxon>
        <taxon>Myomorpha</taxon>
        <taxon>Muroidea</taxon>
        <taxon>Cricetidae</taxon>
        <taxon>Arvicolinae</taxon>
        <taxon>Myodes</taxon>
    </lineage>
</organism>
<reference evidence="1 2" key="1">
    <citation type="journal article" date="2023" name="bioRxiv">
        <title>Conserved and derived expression patterns and positive selection on dental genes reveal complex evolutionary context of ever-growing rodent molars.</title>
        <authorList>
            <person name="Calamari Z.T."/>
            <person name="Song A."/>
            <person name="Cohen E."/>
            <person name="Akter M."/>
            <person name="Roy R.D."/>
            <person name="Hallikas O."/>
            <person name="Christensen M.M."/>
            <person name="Li P."/>
            <person name="Marangoni P."/>
            <person name="Jernvall J."/>
            <person name="Klein O.D."/>
        </authorList>
    </citation>
    <scope>NUCLEOTIDE SEQUENCE [LARGE SCALE GENOMIC DNA]</scope>
    <source>
        <strain evidence="1">V071</strain>
    </source>
</reference>
<dbReference type="EMBL" id="JBBHLL010000625">
    <property type="protein sequence ID" value="KAK7799320.1"/>
    <property type="molecule type" value="Genomic_DNA"/>
</dbReference>
<keyword evidence="2" id="KW-1185">Reference proteome</keyword>
<evidence type="ECO:0000313" key="1">
    <source>
        <dbReference type="EMBL" id="KAK7799320.1"/>
    </source>
</evidence>
<protein>
    <submittedName>
        <fullName evidence="1">Uncharacterized protein</fullName>
    </submittedName>
</protein>
<sequence>ALLLASEAWAHHLLAACGGETAECLRWWLAEAEHSGHGLGCLQSCCFPRSEEYLSVKASVDIRLAGDVGKSSCETTAAEVAIKTAGSQCQTATVHVSNYPVNFQGIKKKLPGGKNHLVSFSPSISLLGKHCRGLQFFIITS</sequence>
<dbReference type="AlphaFoldDB" id="A0AAW0HCW2"/>
<evidence type="ECO:0000313" key="2">
    <source>
        <dbReference type="Proteomes" id="UP001488838"/>
    </source>
</evidence>
<dbReference type="Proteomes" id="UP001488838">
    <property type="component" value="Unassembled WGS sequence"/>
</dbReference>